<gene>
    <name evidence="2" type="ORF">WN51_09570</name>
</gene>
<evidence type="ECO:0000313" key="2">
    <source>
        <dbReference type="EMBL" id="KOX78211.1"/>
    </source>
</evidence>
<dbReference type="EMBL" id="KQ435726">
    <property type="protein sequence ID" value="KOX78211.1"/>
    <property type="molecule type" value="Genomic_DNA"/>
</dbReference>
<protein>
    <submittedName>
        <fullName evidence="2">Uncharacterized protein</fullName>
    </submittedName>
</protein>
<evidence type="ECO:0000256" key="1">
    <source>
        <dbReference type="SAM" id="MobiDB-lite"/>
    </source>
</evidence>
<dbReference type="AlphaFoldDB" id="A0A0N0BIU2"/>
<name>A0A0N0BIU2_9HYME</name>
<feature type="region of interest" description="Disordered" evidence="1">
    <location>
        <begin position="1"/>
        <end position="22"/>
    </location>
</feature>
<feature type="compositionally biased region" description="Basic and acidic residues" evidence="1">
    <location>
        <begin position="13"/>
        <end position="22"/>
    </location>
</feature>
<reference evidence="2 3" key="1">
    <citation type="submission" date="2015-07" db="EMBL/GenBank/DDBJ databases">
        <title>The genome of Melipona quadrifasciata.</title>
        <authorList>
            <person name="Pan H."/>
            <person name="Kapheim K."/>
        </authorList>
    </citation>
    <scope>NUCLEOTIDE SEQUENCE [LARGE SCALE GENOMIC DNA]</scope>
    <source>
        <strain evidence="2">0111107301</strain>
        <tissue evidence="2">Whole body</tissue>
    </source>
</reference>
<accession>A0A0N0BIU2</accession>
<sequence>MSLQAEGEEWEEERASEVDERDGDRFEGALVRWKRRMEAEWGALVRPRVIIARGTRRDRRESGGQP</sequence>
<proteinExistence type="predicted"/>
<dbReference type="Proteomes" id="UP000053105">
    <property type="component" value="Unassembled WGS sequence"/>
</dbReference>
<keyword evidence="3" id="KW-1185">Reference proteome</keyword>
<evidence type="ECO:0000313" key="3">
    <source>
        <dbReference type="Proteomes" id="UP000053105"/>
    </source>
</evidence>
<feature type="compositionally biased region" description="Acidic residues" evidence="1">
    <location>
        <begin position="1"/>
        <end position="12"/>
    </location>
</feature>
<organism evidence="2 3">
    <name type="scientific">Melipona quadrifasciata</name>
    <dbReference type="NCBI Taxonomy" id="166423"/>
    <lineage>
        <taxon>Eukaryota</taxon>
        <taxon>Metazoa</taxon>
        <taxon>Ecdysozoa</taxon>
        <taxon>Arthropoda</taxon>
        <taxon>Hexapoda</taxon>
        <taxon>Insecta</taxon>
        <taxon>Pterygota</taxon>
        <taxon>Neoptera</taxon>
        <taxon>Endopterygota</taxon>
        <taxon>Hymenoptera</taxon>
        <taxon>Apocrita</taxon>
        <taxon>Aculeata</taxon>
        <taxon>Apoidea</taxon>
        <taxon>Anthophila</taxon>
        <taxon>Apidae</taxon>
        <taxon>Melipona</taxon>
    </lineage>
</organism>